<proteinExistence type="predicted"/>
<evidence type="ECO:0000313" key="1">
    <source>
        <dbReference type="EMBL" id="DAD67681.1"/>
    </source>
</evidence>
<sequence length="114" mass="13236">MDRIAYKNQFNADHYERINFSVPKGMKDIIKTLAADKGMSMNKYFLFLVNKDQEGLFDNMQLAEKSREKILTIKGNTHDGYDVIFKDGRTVHCRTKLEIRKCLAQDNKSLAQDT</sequence>
<protein>
    <submittedName>
        <fullName evidence="1">Uncharacterized protein</fullName>
    </submittedName>
</protein>
<name>A0A8S5LCQ5_9CAUD</name>
<organism evidence="1">
    <name type="scientific">Siphoviridae sp. ctYKh4</name>
    <dbReference type="NCBI Taxonomy" id="2823586"/>
    <lineage>
        <taxon>Viruses</taxon>
        <taxon>Duplodnaviria</taxon>
        <taxon>Heunggongvirae</taxon>
        <taxon>Uroviricota</taxon>
        <taxon>Caudoviricetes</taxon>
    </lineage>
</organism>
<dbReference type="EMBL" id="BK014682">
    <property type="protein sequence ID" value="DAD67681.1"/>
    <property type="molecule type" value="Genomic_DNA"/>
</dbReference>
<accession>A0A8S5LCQ5</accession>
<reference evidence="1" key="1">
    <citation type="journal article" date="2021" name="Proc. Natl. Acad. Sci. U.S.A.">
        <title>A Catalog of Tens of Thousands of Viruses from Human Metagenomes Reveals Hidden Associations with Chronic Diseases.</title>
        <authorList>
            <person name="Tisza M.J."/>
            <person name="Buck C.B."/>
        </authorList>
    </citation>
    <scope>NUCLEOTIDE SEQUENCE</scope>
    <source>
        <strain evidence="1">CtYKh4</strain>
    </source>
</reference>